<sequence length="77" mass="8666">MWDSVIYETKNPLRNHSLPTAHFLMQVLAWMWSAIFSLMVGSYFVFGITASAHMLLIAGLFVTLPVFQKSEAANSDD</sequence>
<feature type="transmembrane region" description="Helical" evidence="1">
    <location>
        <begin position="21"/>
        <end position="40"/>
    </location>
</feature>
<proteinExistence type="predicted"/>
<keyword evidence="1" id="KW-1133">Transmembrane helix</keyword>
<evidence type="ECO:0000313" key="3">
    <source>
        <dbReference type="Proteomes" id="UP000050786"/>
    </source>
</evidence>
<evidence type="ECO:0000256" key="1">
    <source>
        <dbReference type="SAM" id="Phobius"/>
    </source>
</evidence>
<organism evidence="2 3">
    <name type="scientific">Ruegeria atlantica</name>
    <dbReference type="NCBI Taxonomy" id="81569"/>
    <lineage>
        <taxon>Bacteria</taxon>
        <taxon>Pseudomonadati</taxon>
        <taxon>Pseudomonadota</taxon>
        <taxon>Alphaproteobacteria</taxon>
        <taxon>Rhodobacterales</taxon>
        <taxon>Roseobacteraceae</taxon>
        <taxon>Ruegeria</taxon>
    </lineage>
</organism>
<protein>
    <submittedName>
        <fullName evidence="2">Uncharacterized protein</fullName>
    </submittedName>
</protein>
<accession>A0A0P1EQ95</accession>
<name>A0A0P1EQ95_9RHOB</name>
<dbReference type="EMBL" id="CYPS01000057">
    <property type="protein sequence ID" value="CUH44798.1"/>
    <property type="molecule type" value="Genomic_DNA"/>
</dbReference>
<feature type="transmembrane region" description="Helical" evidence="1">
    <location>
        <begin position="46"/>
        <end position="67"/>
    </location>
</feature>
<keyword evidence="1" id="KW-0472">Membrane</keyword>
<keyword evidence="1" id="KW-0812">Transmembrane</keyword>
<reference evidence="3" key="1">
    <citation type="submission" date="2015-09" db="EMBL/GenBank/DDBJ databases">
        <authorList>
            <person name="Rodrigo-Torres L."/>
            <person name="Arahal D.R."/>
        </authorList>
    </citation>
    <scope>NUCLEOTIDE SEQUENCE [LARGE SCALE GENOMIC DNA]</scope>
    <source>
        <strain evidence="3">CECT 4293</strain>
    </source>
</reference>
<keyword evidence="3" id="KW-1185">Reference proteome</keyword>
<dbReference type="Proteomes" id="UP000050786">
    <property type="component" value="Unassembled WGS sequence"/>
</dbReference>
<gene>
    <name evidence="2" type="ORF">RUM4293_03704</name>
</gene>
<dbReference type="AlphaFoldDB" id="A0A0P1EQ95"/>
<evidence type="ECO:0000313" key="2">
    <source>
        <dbReference type="EMBL" id="CUH44798.1"/>
    </source>
</evidence>